<dbReference type="Proteomes" id="UP000020595">
    <property type="component" value="Unassembled WGS sequence"/>
</dbReference>
<evidence type="ECO:0008006" key="3">
    <source>
        <dbReference type="Google" id="ProtNLM"/>
    </source>
</evidence>
<proteinExistence type="predicted"/>
<organism evidence="1 2">
    <name type="scientific">Acinetobacter baumannii (strain 1295743)</name>
    <dbReference type="NCBI Taxonomy" id="1310613"/>
    <lineage>
        <taxon>Bacteria</taxon>
        <taxon>Pseudomonadati</taxon>
        <taxon>Pseudomonadota</taxon>
        <taxon>Gammaproteobacteria</taxon>
        <taxon>Moraxellales</taxon>
        <taxon>Moraxellaceae</taxon>
        <taxon>Acinetobacter</taxon>
        <taxon>Acinetobacter calcoaceticus/baumannii complex</taxon>
    </lineage>
</organism>
<dbReference type="PATRIC" id="fig|1310613.3.peg.2131"/>
<evidence type="ECO:0000313" key="1">
    <source>
        <dbReference type="EMBL" id="EXB05454.1"/>
    </source>
</evidence>
<dbReference type="AlphaFoldDB" id="A0A009IL64"/>
<gene>
    <name evidence="1" type="ORF">J512_2219</name>
</gene>
<dbReference type="Pfam" id="PF11659">
    <property type="entry name" value="DUF3261"/>
    <property type="match status" value="1"/>
</dbReference>
<dbReference type="InterPro" id="IPR021675">
    <property type="entry name" value="DUF3261"/>
</dbReference>
<dbReference type="EMBL" id="JEWH01000026">
    <property type="protein sequence ID" value="EXB05454.1"/>
    <property type="molecule type" value="Genomic_DNA"/>
</dbReference>
<accession>A0A009IL64</accession>
<name>A0A009IL64_ACIB9</name>
<evidence type="ECO:0000313" key="2">
    <source>
        <dbReference type="Proteomes" id="UP000020595"/>
    </source>
</evidence>
<comment type="caution">
    <text evidence="1">The sequence shown here is derived from an EMBL/GenBank/DDBJ whole genome shotgun (WGS) entry which is preliminary data.</text>
</comment>
<dbReference type="RefSeq" id="WP_001164059.1">
    <property type="nucleotide sequence ID" value="NZ_JEWH01000026.1"/>
</dbReference>
<sequence length="181" mass="20898">MQHKWATILLSSLIFLNGCQVMPHAKGLQSPLWQAQTYQRQDQVEVQWKQQSFSFLLYQQQKGAVLDMVALSLTGQQLFKLQFDGHQVHVEQRIDQMRLLPFEFVVRDLLFATYPQFSQLGQQAVEMKQQAGMQVIYIEKQPVLQLKQGQGSIELINEQVPYTMTLSSIENTLQTEESPTP</sequence>
<protein>
    <recommendedName>
        <fullName evidence="3">DUF3261 domain-containing protein</fullName>
    </recommendedName>
</protein>
<reference evidence="1 2" key="1">
    <citation type="submission" date="2014-02" db="EMBL/GenBank/DDBJ databases">
        <title>Comparative genomics and transcriptomics to identify genetic mechanisms underlying the emergence of carbapenem resistant Acinetobacter baumannii (CRAb).</title>
        <authorList>
            <person name="Harris A.D."/>
            <person name="Johnson K.J."/>
            <person name="George J."/>
            <person name="Shefchek K."/>
            <person name="Daugherty S.C."/>
            <person name="Parankush S."/>
            <person name="Sadzewicz L."/>
            <person name="Tallon L."/>
            <person name="Sengamalay N."/>
            <person name="Hazen T.H."/>
            <person name="Rasko D.A."/>
        </authorList>
    </citation>
    <scope>NUCLEOTIDE SEQUENCE [LARGE SCALE GENOMIC DNA]</scope>
    <source>
        <strain evidence="1 2">1295743</strain>
    </source>
</reference>